<gene>
    <name evidence="1" type="ORF">FYJ72_13150</name>
</gene>
<evidence type="ECO:0000313" key="2">
    <source>
        <dbReference type="Proteomes" id="UP000450161"/>
    </source>
</evidence>
<dbReference type="RefSeq" id="WP_154482823.1">
    <property type="nucleotide sequence ID" value="NZ_VUNF01000034.1"/>
</dbReference>
<reference evidence="1 2" key="1">
    <citation type="submission" date="2019-08" db="EMBL/GenBank/DDBJ databases">
        <title>In-depth cultivation of the pig gut microbiome towards novel bacterial diversity and tailored functional studies.</title>
        <authorList>
            <person name="Wylensek D."/>
            <person name="Hitch T.C.A."/>
            <person name="Clavel T."/>
        </authorList>
    </citation>
    <scope>NUCLEOTIDE SEQUENCE [LARGE SCALE GENOMIC DNA]</scope>
    <source>
        <strain evidence="1 2">LKV-178-WT-2C</strain>
    </source>
</reference>
<evidence type="ECO:0000313" key="1">
    <source>
        <dbReference type="EMBL" id="MST78572.1"/>
    </source>
</evidence>
<protein>
    <submittedName>
        <fullName evidence="1">Uncharacterized protein</fullName>
    </submittedName>
</protein>
<accession>A0A6I2U187</accession>
<name>A0A6I2U187_9BACT</name>
<sequence>MERCLKEGSDALLIELEEGLALYDGVALGLQWKDFYLKVEEFINLFEDLDSEEEELFSEALVGDFYSSPESLCKSLLSIKEQYGTETAERMFSFATLFHDTTIRTVWDLYNYCKSRRLHFASMLYLIPIYAKGDKRIDDDDLINELSWCIEKVAVHVTTAFNAMLQCRCLPDFEATIHQDGILEFSDAYTQLEDVFLEPVRMTECDLLEFDKNIRKELLRRSSSSKLFSRDEFDANLYNMSVYFVDYGISKNPLYLEIKKLADDVLHYLHDDFEIAIPESDFRKICHKYPSLVLYKDMSGYYEVTASRYPFFRIGEIYYSTILFFQRYIVNAINRSLERKKKFQVDSGFIFEKRVVDLVKGYGFEYRKTCKRIEHKEFDVVCVKDGCIYNFQCKNNYINVQKIDTNWIKTAAQKHCTLARAYDKALKKEYNREDMLKQELGMDRIESFVITRFPVITPNQRVVSFNIMPVYLEKGLFEIR</sequence>
<dbReference type="EMBL" id="VUNF01000034">
    <property type="protein sequence ID" value="MST78572.1"/>
    <property type="molecule type" value="Genomic_DNA"/>
</dbReference>
<organism evidence="1 2">
    <name type="scientific">Segatella copri</name>
    <dbReference type="NCBI Taxonomy" id="165179"/>
    <lineage>
        <taxon>Bacteria</taxon>
        <taxon>Pseudomonadati</taxon>
        <taxon>Bacteroidota</taxon>
        <taxon>Bacteroidia</taxon>
        <taxon>Bacteroidales</taxon>
        <taxon>Prevotellaceae</taxon>
        <taxon>Segatella</taxon>
    </lineage>
</organism>
<comment type="caution">
    <text evidence="1">The sequence shown here is derived from an EMBL/GenBank/DDBJ whole genome shotgun (WGS) entry which is preliminary data.</text>
</comment>
<dbReference type="Proteomes" id="UP000450161">
    <property type="component" value="Unassembled WGS sequence"/>
</dbReference>
<proteinExistence type="predicted"/>
<dbReference type="InterPro" id="IPR011335">
    <property type="entry name" value="Restrct_endonuc-II-like"/>
</dbReference>
<dbReference type="AlphaFoldDB" id="A0A6I2U187"/>
<dbReference type="SUPFAM" id="SSF52980">
    <property type="entry name" value="Restriction endonuclease-like"/>
    <property type="match status" value="1"/>
</dbReference>